<proteinExistence type="predicted"/>
<dbReference type="EMBL" id="MSZX01000011">
    <property type="protein sequence ID" value="OPA74285.1"/>
    <property type="molecule type" value="Genomic_DNA"/>
</dbReference>
<keyword evidence="4" id="KW-1185">Reference proteome</keyword>
<dbReference type="AlphaFoldDB" id="A0A1T2X392"/>
<organism evidence="3 4">
    <name type="scientific">Paenibacillus selenitireducens</name>
    <dbReference type="NCBI Taxonomy" id="1324314"/>
    <lineage>
        <taxon>Bacteria</taxon>
        <taxon>Bacillati</taxon>
        <taxon>Bacillota</taxon>
        <taxon>Bacilli</taxon>
        <taxon>Bacillales</taxon>
        <taxon>Paenibacillaceae</taxon>
        <taxon>Paenibacillus</taxon>
    </lineage>
</organism>
<evidence type="ECO:0000313" key="4">
    <source>
        <dbReference type="Proteomes" id="UP000190188"/>
    </source>
</evidence>
<dbReference type="Pfam" id="PF13208">
    <property type="entry name" value="TerB_N"/>
    <property type="match status" value="1"/>
</dbReference>
<evidence type="ECO:0008006" key="5">
    <source>
        <dbReference type="Google" id="ProtNLM"/>
    </source>
</evidence>
<dbReference type="InterPro" id="IPR025266">
    <property type="entry name" value="TerB_N"/>
</dbReference>
<dbReference type="Pfam" id="PF15615">
    <property type="entry name" value="TerB_C"/>
    <property type="match status" value="1"/>
</dbReference>
<evidence type="ECO:0000313" key="3">
    <source>
        <dbReference type="EMBL" id="OPA74285.1"/>
    </source>
</evidence>
<feature type="domain" description="TerB-C" evidence="2">
    <location>
        <begin position="345"/>
        <end position="488"/>
    </location>
</feature>
<dbReference type="OrthoDB" id="2663344at2"/>
<sequence>MTNHKEVKFTEVELDRGEEQGMVIPSRDDVQAHEKSIPTVEMKLITKVSTAEQRFLMQARELEHRTETYASFVPFMTYWPTYSNMNAQQEFWYFYWRTEVRSGRYPETDLSYIFLHTYELLQGVGWQEPMQGYRYLMDLWTAYQNTYAKLNFYMVDWVSDFVLVHQLDISFQEIMEVSPHGLVGELLDLELMRGFTAMPVELTWDMLEKLSNYNVQQSKFYEAGGKELLPLYVPRVVSLVDGYVSKKHGKRLIEMFHPGEAERRERYLFGSSVYDTSLYGRTISVSAVRVSEYKPLRELMTQLIRLSENILRGLHGFKGKLRSIQVEAEMESLIQRFIEREYHKTAAMQRAREAVVIDPDRLTQLQQDSDIVRELLTVEEALLLEEELMPHDAVVEQVEQVADDEPVAVNNEEPQGEWAQLAAQLESLHLKALAALVEGSGYSEVMALANAQGTMPELLLDHINDVAMEVIGDLLIDGETIVEEYIPLIEQMLR</sequence>
<accession>A0A1T2X392</accession>
<dbReference type="Proteomes" id="UP000190188">
    <property type="component" value="Unassembled WGS sequence"/>
</dbReference>
<name>A0A1T2X392_9BACL</name>
<dbReference type="RefSeq" id="WP_078501831.1">
    <property type="nucleotide sequence ID" value="NZ_MSZX01000011.1"/>
</dbReference>
<evidence type="ECO:0000259" key="2">
    <source>
        <dbReference type="Pfam" id="PF15615"/>
    </source>
</evidence>
<comment type="caution">
    <text evidence="3">The sequence shown here is derived from an EMBL/GenBank/DDBJ whole genome shotgun (WGS) entry which is preliminary data.</text>
</comment>
<dbReference type="STRING" id="1324314.BVG16_24475"/>
<feature type="domain" description="TerB N-terminal" evidence="1">
    <location>
        <begin position="49"/>
        <end position="248"/>
    </location>
</feature>
<dbReference type="InterPro" id="IPR028932">
    <property type="entry name" value="TerB-C"/>
</dbReference>
<protein>
    <recommendedName>
        <fullName evidence="5">TerB-C domain-containing protein</fullName>
    </recommendedName>
</protein>
<evidence type="ECO:0000259" key="1">
    <source>
        <dbReference type="Pfam" id="PF13208"/>
    </source>
</evidence>
<gene>
    <name evidence="3" type="ORF">BVG16_24475</name>
</gene>
<reference evidence="3 4" key="1">
    <citation type="submission" date="2017-01" db="EMBL/GenBank/DDBJ databases">
        <title>Genome analysis of Paenibacillus selenitrireducens ES3-24.</title>
        <authorList>
            <person name="Xu D."/>
            <person name="Yao R."/>
            <person name="Zheng S."/>
        </authorList>
    </citation>
    <scope>NUCLEOTIDE SEQUENCE [LARGE SCALE GENOMIC DNA]</scope>
    <source>
        <strain evidence="3 4">ES3-24</strain>
    </source>
</reference>